<reference evidence="2 3" key="1">
    <citation type="submission" date="2018-06" db="EMBL/GenBank/DDBJ databases">
        <title>Genomic Encyclopedia of Type Strains, Phase IV (KMG-IV): sequencing the most valuable type-strain genomes for metagenomic binning, comparative biology and taxonomic classification.</title>
        <authorList>
            <person name="Goeker M."/>
        </authorList>
    </citation>
    <scope>NUCLEOTIDE SEQUENCE [LARGE SCALE GENOMIC DNA]</scope>
    <source>
        <strain evidence="2 3">DSM 25532</strain>
    </source>
</reference>
<dbReference type="EMBL" id="QNRR01000006">
    <property type="protein sequence ID" value="RBP42604.1"/>
    <property type="molecule type" value="Genomic_DNA"/>
</dbReference>
<evidence type="ECO:0000256" key="1">
    <source>
        <dbReference type="SAM" id="Phobius"/>
    </source>
</evidence>
<dbReference type="RefSeq" id="WP_113959721.1">
    <property type="nucleotide sequence ID" value="NZ_QNRR01000006.1"/>
</dbReference>
<feature type="transmembrane region" description="Helical" evidence="1">
    <location>
        <begin position="63"/>
        <end position="85"/>
    </location>
</feature>
<feature type="transmembrane region" description="Helical" evidence="1">
    <location>
        <begin position="314"/>
        <end position="336"/>
    </location>
</feature>
<evidence type="ECO:0000313" key="3">
    <source>
        <dbReference type="Proteomes" id="UP000253426"/>
    </source>
</evidence>
<keyword evidence="1" id="KW-0812">Transmembrane</keyword>
<feature type="transmembrane region" description="Helical" evidence="1">
    <location>
        <begin position="194"/>
        <end position="215"/>
    </location>
</feature>
<feature type="transmembrane region" description="Helical" evidence="1">
    <location>
        <begin position="254"/>
        <end position="275"/>
    </location>
</feature>
<protein>
    <submittedName>
        <fullName evidence="2">Uncharacterized protein</fullName>
    </submittedName>
</protein>
<dbReference type="OrthoDB" id="188270at2"/>
<proteinExistence type="predicted"/>
<name>A0A366HK36_9BACT</name>
<keyword evidence="1" id="KW-1133">Transmembrane helix</keyword>
<feature type="transmembrane region" description="Helical" evidence="1">
    <location>
        <begin position="91"/>
        <end position="111"/>
    </location>
</feature>
<comment type="caution">
    <text evidence="2">The sequence shown here is derived from an EMBL/GenBank/DDBJ whole genome shotgun (WGS) entry which is preliminary data.</text>
</comment>
<keyword evidence="1" id="KW-0472">Membrane</keyword>
<gene>
    <name evidence="2" type="ORF">DES53_106313</name>
</gene>
<accession>A0A366HK36</accession>
<dbReference type="Proteomes" id="UP000253426">
    <property type="component" value="Unassembled WGS sequence"/>
</dbReference>
<feature type="transmembrane region" description="Helical" evidence="1">
    <location>
        <begin position="221"/>
        <end position="242"/>
    </location>
</feature>
<keyword evidence="3" id="KW-1185">Reference proteome</keyword>
<sequence length="360" mass="38141">MKKQFADYTWLAGNHGSKGSLWQGPDHLLVIEGKGFLLALSEVYRRLDYKNVQALTLTETRRYVWMSFLLGIGALLFALLTWATWNQEPFIPISLALPAGLLAILLAVHLARGRTCSCTLQTAVQVLRLKPLNRLQTALPVIQRLETLCQQHQQGMPVMTPESLAAAPAPSSMPTPMGYASAAGMKPPWSGSGWVLAAGLLSVGWAMVLAGELFVSNLLFTVLNMLVGGASFIMAIVALVRAHLQKVPVGLSGALLGGLVTHFGTGVLLAVVGVMSTAKLNKQATPLEILERNQRASEDLFNNLAACSFGEAGALGWALLGIAMVLACCGIVQLVYSPRRKGAAGATGAAVPPATPPPMV</sequence>
<evidence type="ECO:0000313" key="2">
    <source>
        <dbReference type="EMBL" id="RBP42604.1"/>
    </source>
</evidence>
<dbReference type="AlphaFoldDB" id="A0A366HK36"/>
<organism evidence="2 3">
    <name type="scientific">Roseimicrobium gellanilyticum</name>
    <dbReference type="NCBI Taxonomy" id="748857"/>
    <lineage>
        <taxon>Bacteria</taxon>
        <taxon>Pseudomonadati</taxon>
        <taxon>Verrucomicrobiota</taxon>
        <taxon>Verrucomicrobiia</taxon>
        <taxon>Verrucomicrobiales</taxon>
        <taxon>Verrucomicrobiaceae</taxon>
        <taxon>Roseimicrobium</taxon>
    </lineage>
</organism>